<dbReference type="Proteomes" id="UP000230066">
    <property type="component" value="Unassembled WGS sequence"/>
</dbReference>
<feature type="compositionally biased region" description="Basic and acidic residues" evidence="6">
    <location>
        <begin position="636"/>
        <end position="649"/>
    </location>
</feature>
<dbReference type="InterPro" id="IPR017970">
    <property type="entry name" value="Homeobox_CS"/>
</dbReference>
<feature type="region of interest" description="Disordered" evidence="6">
    <location>
        <begin position="78"/>
        <end position="119"/>
    </location>
</feature>
<protein>
    <submittedName>
        <fullName evidence="8">Homeobox protein DLX-3</fullName>
    </submittedName>
</protein>
<dbReference type="SUPFAM" id="SSF46689">
    <property type="entry name" value="Homeodomain-like"/>
    <property type="match status" value="1"/>
</dbReference>
<feature type="compositionally biased region" description="Polar residues" evidence="6">
    <location>
        <begin position="650"/>
        <end position="682"/>
    </location>
</feature>
<dbReference type="Gene3D" id="1.10.10.60">
    <property type="entry name" value="Homeodomain-like"/>
    <property type="match status" value="1"/>
</dbReference>
<feature type="DNA-binding region" description="Homeobox" evidence="4">
    <location>
        <begin position="415"/>
        <end position="474"/>
    </location>
</feature>
<feature type="compositionally biased region" description="Polar residues" evidence="6">
    <location>
        <begin position="89"/>
        <end position="119"/>
    </location>
</feature>
<comment type="caution">
    <text evidence="8">The sequence shown here is derived from an EMBL/GenBank/DDBJ whole genome shotgun (WGS) entry which is preliminary data.</text>
</comment>
<evidence type="ECO:0000256" key="6">
    <source>
        <dbReference type="SAM" id="MobiDB-lite"/>
    </source>
</evidence>
<dbReference type="GO" id="GO:0000981">
    <property type="term" value="F:DNA-binding transcription factor activity, RNA polymerase II-specific"/>
    <property type="evidence" value="ECO:0007669"/>
    <property type="project" value="InterPro"/>
</dbReference>
<keyword evidence="3 4" id="KW-0539">Nucleus</keyword>
<dbReference type="PROSITE" id="PS00027">
    <property type="entry name" value="HOMEOBOX_1"/>
    <property type="match status" value="1"/>
</dbReference>
<feature type="region of interest" description="Disordered" evidence="6">
    <location>
        <begin position="604"/>
        <end position="702"/>
    </location>
</feature>
<dbReference type="PANTHER" id="PTHR24327:SF81">
    <property type="entry name" value="HOMEOTIC PROTEIN DISTAL-LESS-RELATED"/>
    <property type="match status" value="1"/>
</dbReference>
<reference evidence="8" key="1">
    <citation type="submission" date="2019-03" db="EMBL/GenBank/DDBJ databases">
        <title>Improved annotation for the trematode Fasciola hepatica.</title>
        <authorList>
            <person name="Choi Y.-J."/>
            <person name="Martin J."/>
            <person name="Mitreva M."/>
        </authorList>
    </citation>
    <scope>NUCLEOTIDE SEQUENCE [LARGE SCALE GENOMIC DNA]</scope>
</reference>
<evidence type="ECO:0000313" key="9">
    <source>
        <dbReference type="Proteomes" id="UP000230066"/>
    </source>
</evidence>
<feature type="region of interest" description="Disordered" evidence="6">
    <location>
        <begin position="890"/>
        <end position="910"/>
    </location>
</feature>
<keyword evidence="9" id="KW-1185">Reference proteome</keyword>
<dbReference type="InterPro" id="IPR050460">
    <property type="entry name" value="Distal-less_Homeobox_TF"/>
</dbReference>
<evidence type="ECO:0000256" key="4">
    <source>
        <dbReference type="PROSITE-ProRule" id="PRU00108"/>
    </source>
</evidence>
<dbReference type="InterPro" id="IPR001356">
    <property type="entry name" value="HD"/>
</dbReference>
<dbReference type="CDD" id="cd00086">
    <property type="entry name" value="homeodomain"/>
    <property type="match status" value="1"/>
</dbReference>
<keyword evidence="2 4" id="KW-0371">Homeobox</keyword>
<proteinExistence type="predicted"/>
<dbReference type="InterPro" id="IPR000047">
    <property type="entry name" value="HTH_motif"/>
</dbReference>
<organism evidence="8 9">
    <name type="scientific">Fasciola hepatica</name>
    <name type="common">Liver fluke</name>
    <dbReference type="NCBI Taxonomy" id="6192"/>
    <lineage>
        <taxon>Eukaryota</taxon>
        <taxon>Metazoa</taxon>
        <taxon>Spiralia</taxon>
        <taxon>Lophotrochozoa</taxon>
        <taxon>Platyhelminthes</taxon>
        <taxon>Trematoda</taxon>
        <taxon>Digenea</taxon>
        <taxon>Plagiorchiida</taxon>
        <taxon>Echinostomata</taxon>
        <taxon>Echinostomatoidea</taxon>
        <taxon>Fasciolidae</taxon>
        <taxon>Fasciola</taxon>
    </lineage>
</organism>
<feature type="domain" description="Homeobox" evidence="7">
    <location>
        <begin position="413"/>
        <end position="473"/>
    </location>
</feature>
<evidence type="ECO:0000259" key="7">
    <source>
        <dbReference type="PROSITE" id="PS50071"/>
    </source>
</evidence>
<evidence type="ECO:0000256" key="5">
    <source>
        <dbReference type="RuleBase" id="RU000682"/>
    </source>
</evidence>
<accession>A0A4E0RI30</accession>
<feature type="compositionally biased region" description="Basic and acidic residues" evidence="6">
    <location>
        <begin position="898"/>
        <end position="910"/>
    </location>
</feature>
<dbReference type="PRINTS" id="PR00031">
    <property type="entry name" value="HTHREPRESSR"/>
</dbReference>
<dbReference type="Pfam" id="PF00046">
    <property type="entry name" value="Homeodomain"/>
    <property type="match status" value="1"/>
</dbReference>
<keyword evidence="1 4" id="KW-0238">DNA-binding</keyword>
<dbReference type="PROSITE" id="PS50071">
    <property type="entry name" value="HOMEOBOX_2"/>
    <property type="match status" value="1"/>
</dbReference>
<dbReference type="SMART" id="SM00389">
    <property type="entry name" value="HOX"/>
    <property type="match status" value="1"/>
</dbReference>
<dbReference type="InterPro" id="IPR009057">
    <property type="entry name" value="Homeodomain-like_sf"/>
</dbReference>
<dbReference type="GO" id="GO:0005634">
    <property type="term" value="C:nucleus"/>
    <property type="evidence" value="ECO:0007669"/>
    <property type="project" value="UniProtKB-SubCell"/>
</dbReference>
<dbReference type="AlphaFoldDB" id="A0A4E0RI30"/>
<feature type="compositionally biased region" description="Low complexity" evidence="6">
    <location>
        <begin position="618"/>
        <end position="634"/>
    </location>
</feature>
<gene>
    <name evidence="8" type="ORF">D915_003095</name>
</gene>
<dbReference type="PANTHER" id="PTHR24327">
    <property type="entry name" value="HOMEOBOX PROTEIN"/>
    <property type="match status" value="1"/>
</dbReference>
<evidence type="ECO:0000256" key="2">
    <source>
        <dbReference type="ARBA" id="ARBA00023155"/>
    </source>
</evidence>
<name>A0A4E0RI30_FASHE</name>
<dbReference type="EMBL" id="JXXN02001033">
    <property type="protein sequence ID" value="THD25684.1"/>
    <property type="molecule type" value="Genomic_DNA"/>
</dbReference>
<evidence type="ECO:0000313" key="8">
    <source>
        <dbReference type="EMBL" id="THD25684.1"/>
    </source>
</evidence>
<evidence type="ECO:0000256" key="1">
    <source>
        <dbReference type="ARBA" id="ARBA00023125"/>
    </source>
</evidence>
<dbReference type="GO" id="GO:0000978">
    <property type="term" value="F:RNA polymerase II cis-regulatory region sequence-specific DNA binding"/>
    <property type="evidence" value="ECO:0007669"/>
    <property type="project" value="TreeGrafter"/>
</dbReference>
<comment type="subcellular location">
    <subcellularLocation>
        <location evidence="4 5">Nucleus</location>
    </subcellularLocation>
</comment>
<evidence type="ECO:0000256" key="3">
    <source>
        <dbReference type="ARBA" id="ARBA00023242"/>
    </source>
</evidence>
<sequence length="910" mass="100471">MLVTHFSDPARIMINTPKSTSKMISEKYEHTEDDNLQNDCYSISPIGKSSLPTVPISVIPNISMVPRKTIFSPRIPHFTESTKTDENSSIHQDFSTSPSSPASQGELTTSKTVNNPASSNTAVSPLFFPNVYAAGDRKVCPPALVSQEVYPSNGFTNTRDPSLKHISTNSDRDDFILSTSVTNQATQSQPFISNSYGQFTVRPDRCRSENGYPVIESSSDSHLNPTYNRVHNYAPKQERNSSENEITFAQYESNCALAYLTSNTHHSNLASRSGIPYTSSIMYPSSVRQHQTVFAPNIPADDPFTRAVAMHGLSTPISTAFPTMTAIHSLPSTVFSAKDLVPTCFPFDRTVKARSDDQCASPSSGHAELYNRFYEHVTDESQNLPLNFTFGLSGPHEDGLTDASSESPVVRSKKLRKPRTIYSIWQLQLLNRRFVQSQYLNLTERANLAAQLGLTQTQVKIWFQNKRSKLKKILRQGQDPTAFLSGILHEGIQDQMDSEEEEEFPSPNDATVQTKKLSECNEDMMSGLLAPESDKHSQAVSVNLSGKMEEKSVNPSNSNCERNTVDEIEGEISEVPSLTAASNTWAVWKSTSPRLIVTAAEKSGSHGASDCATAESFSSDGPPILSTSSSSPSPKRQNEQKRRFMKCERSSPSPNELLKLTSNGMGNSDTRQTDSPSKSNEAVSAGNETHDERTGNSAHKPLLSLASPIAYPNLDGEENMKQTKNLTGQFSPWNSIHSSPAINLWNTQTLFEQQANAPSMGIGGTWPVENQDGISQSNRPVAHPITPKIPPQYLFPHIDYSTGPNTVVDYGEWSKARYSMSITSFDPPQFSNVQSQREQPQQGYNAAYSFHHMPSIEANKYPYPNGPIHSQSSFISTSIDQLAEPYHPVQTSTTPARFGHESYHADTEYQ</sequence>